<dbReference type="Gene3D" id="3.90.70.50">
    <property type="entry name" value="Peptidase C10, streptopain"/>
    <property type="match status" value="1"/>
</dbReference>
<dbReference type="InterPro" id="IPR000200">
    <property type="entry name" value="Peptidase_C10"/>
</dbReference>
<dbReference type="EMBL" id="VSSQ01093020">
    <property type="protein sequence ID" value="MPN38033.1"/>
    <property type="molecule type" value="Genomic_DNA"/>
</dbReference>
<organism evidence="1">
    <name type="scientific">bioreactor metagenome</name>
    <dbReference type="NCBI Taxonomy" id="1076179"/>
    <lineage>
        <taxon>unclassified sequences</taxon>
        <taxon>metagenomes</taxon>
        <taxon>ecological metagenomes</taxon>
    </lineage>
</organism>
<sequence length="182" mass="21427">MNYYKTLTTKNIDWNKITNKDGDEKAKLIRTIGDEIKMSYHKEYTHPQIDIVGLDFFSYRDRVKNFLNANGYTTKYVEPINSRPIVCPSIIEGFSKNFIGTTNWFGGHWWVLDGYESYEIWSGCGEIPIRSASTNDQPLRVYSMLYFHFNWGWRGTDNGWFGVSESYLDYCKNLRKLHIVKN</sequence>
<reference evidence="1" key="1">
    <citation type="submission" date="2019-08" db="EMBL/GenBank/DDBJ databases">
        <authorList>
            <person name="Kucharzyk K."/>
            <person name="Murdoch R.W."/>
            <person name="Higgins S."/>
            <person name="Loffler F."/>
        </authorList>
    </citation>
    <scope>NUCLEOTIDE SEQUENCE</scope>
</reference>
<evidence type="ECO:0000313" key="1">
    <source>
        <dbReference type="EMBL" id="MPN38033.1"/>
    </source>
</evidence>
<dbReference type="SUPFAM" id="SSF54001">
    <property type="entry name" value="Cysteine proteinases"/>
    <property type="match status" value="1"/>
</dbReference>
<comment type="caution">
    <text evidence="1">The sequence shown here is derived from an EMBL/GenBank/DDBJ whole genome shotgun (WGS) entry which is preliminary data.</text>
</comment>
<dbReference type="GO" id="GO:0006508">
    <property type="term" value="P:proteolysis"/>
    <property type="evidence" value="ECO:0007669"/>
    <property type="project" value="InterPro"/>
</dbReference>
<dbReference type="InterPro" id="IPR044934">
    <property type="entry name" value="Streptopain_sf"/>
</dbReference>
<proteinExistence type="predicted"/>
<accession>A0A645HRM7</accession>
<dbReference type="Pfam" id="PF01640">
    <property type="entry name" value="Peptidase_C10"/>
    <property type="match status" value="1"/>
</dbReference>
<protein>
    <submittedName>
        <fullName evidence="1">Uncharacterized protein</fullName>
    </submittedName>
</protein>
<dbReference type="GO" id="GO:0008234">
    <property type="term" value="F:cysteine-type peptidase activity"/>
    <property type="evidence" value="ECO:0007669"/>
    <property type="project" value="InterPro"/>
</dbReference>
<dbReference type="InterPro" id="IPR038765">
    <property type="entry name" value="Papain-like_cys_pep_sf"/>
</dbReference>
<dbReference type="AlphaFoldDB" id="A0A645HRM7"/>
<gene>
    <name evidence="1" type="ORF">SDC9_185556</name>
</gene>
<name>A0A645HRM7_9ZZZZ</name>